<dbReference type="Proteomes" id="UP000713596">
    <property type="component" value="Unassembled WGS sequence"/>
</dbReference>
<dbReference type="PANTHER" id="PTHR42779:SF1">
    <property type="entry name" value="PROTEIN YNJB"/>
    <property type="match status" value="1"/>
</dbReference>
<sequence length="429" mass="47213">MKHLKLKALLLSGLLALNFTACGTAPASSQAGSSSAASSAVSQAEFMNLETASWEEIVEAARGTTVTFYGWGGDENRNRWLNTTVADYLKENYDLTLEVVGMNIEDILAKLAGEKQAGTQQGSIDMIWINGENFYSAKENGLLYGPFTDKLRNMEQYIDTEDTETLYDFSKPIEGYEAPYAKAQVVMYHDTAVTPNAPANAQELLEFCKQNPGKVTYPALPDFTGSAFVRNIVYELCGWEQFQTMEPDYETVKAAIEPALEYLRSLNPYLWNQGQTFPESSTTVDSMFADGELVMSMSYGPFSVASGIEQGLLADTTETFVFENGTIGNTNYMAVAFNSPNKAGAMVAINAILSADLQLTQYETLKELPVVDMDKLSEEEKADFEAVDLGQGVLSQEELLSHRLPEMPADLVPVIEEIWLKEVVGKTNS</sequence>
<organism evidence="2 3">
    <name type="scientific">Candidatus Allofournierella pullistercoris</name>
    <dbReference type="NCBI Taxonomy" id="2838597"/>
    <lineage>
        <taxon>Bacteria</taxon>
        <taxon>Bacillati</taxon>
        <taxon>Bacillota</taxon>
        <taxon>Clostridia</taxon>
        <taxon>Eubacteriales</taxon>
        <taxon>Oscillospiraceae</taxon>
        <taxon>Allofournierella</taxon>
    </lineage>
</organism>
<feature type="signal peptide" evidence="1">
    <location>
        <begin position="1"/>
        <end position="21"/>
    </location>
</feature>
<dbReference type="AlphaFoldDB" id="A0A948T2L9"/>
<reference evidence="2" key="2">
    <citation type="submission" date="2021-04" db="EMBL/GenBank/DDBJ databases">
        <authorList>
            <person name="Gilroy R."/>
        </authorList>
    </citation>
    <scope>NUCLEOTIDE SEQUENCE</scope>
    <source>
        <strain evidence="2">B5_2728</strain>
    </source>
</reference>
<feature type="chain" id="PRO_5038515377" evidence="1">
    <location>
        <begin position="22"/>
        <end position="429"/>
    </location>
</feature>
<dbReference type="EMBL" id="JAHLFP010000036">
    <property type="protein sequence ID" value="MBU3806204.1"/>
    <property type="molecule type" value="Genomic_DNA"/>
</dbReference>
<evidence type="ECO:0000313" key="3">
    <source>
        <dbReference type="Proteomes" id="UP000713596"/>
    </source>
</evidence>
<protein>
    <submittedName>
        <fullName evidence="2">ABC transporter substrate-binding protein</fullName>
    </submittedName>
</protein>
<evidence type="ECO:0000256" key="1">
    <source>
        <dbReference type="SAM" id="SignalP"/>
    </source>
</evidence>
<gene>
    <name evidence="2" type="ORF">H9882_04855</name>
</gene>
<dbReference type="SUPFAM" id="SSF53850">
    <property type="entry name" value="Periplasmic binding protein-like II"/>
    <property type="match status" value="1"/>
</dbReference>
<evidence type="ECO:0000313" key="2">
    <source>
        <dbReference type="EMBL" id="MBU3806204.1"/>
    </source>
</evidence>
<dbReference type="InterPro" id="IPR006059">
    <property type="entry name" value="SBP"/>
</dbReference>
<comment type="caution">
    <text evidence="2">The sequence shown here is derived from an EMBL/GenBank/DDBJ whole genome shotgun (WGS) entry which is preliminary data.</text>
</comment>
<name>A0A948T2L9_9FIRM</name>
<dbReference type="Pfam" id="PF13416">
    <property type="entry name" value="SBP_bac_8"/>
    <property type="match status" value="1"/>
</dbReference>
<dbReference type="Gene3D" id="3.40.190.10">
    <property type="entry name" value="Periplasmic binding protein-like II"/>
    <property type="match status" value="2"/>
</dbReference>
<reference evidence="2" key="1">
    <citation type="journal article" date="2021" name="PeerJ">
        <title>Extensive microbial diversity within the chicken gut microbiome revealed by metagenomics and culture.</title>
        <authorList>
            <person name="Gilroy R."/>
            <person name="Ravi A."/>
            <person name="Getino M."/>
            <person name="Pursley I."/>
            <person name="Horton D.L."/>
            <person name="Alikhan N.F."/>
            <person name="Baker D."/>
            <person name="Gharbi K."/>
            <person name="Hall N."/>
            <person name="Watson M."/>
            <person name="Adriaenssens E.M."/>
            <person name="Foster-Nyarko E."/>
            <person name="Jarju S."/>
            <person name="Secka A."/>
            <person name="Antonio M."/>
            <person name="Oren A."/>
            <person name="Chaudhuri R.R."/>
            <person name="La Ragione R."/>
            <person name="Hildebrand F."/>
            <person name="Pallen M.J."/>
        </authorList>
    </citation>
    <scope>NUCLEOTIDE SEQUENCE</scope>
    <source>
        <strain evidence="2">B5_2728</strain>
    </source>
</reference>
<keyword evidence="1" id="KW-0732">Signal</keyword>
<accession>A0A948T2L9</accession>
<dbReference type="PIRSF" id="PIRSF029172">
    <property type="entry name" value="UCP029172_ABC_sbc_YnjB"/>
    <property type="match status" value="1"/>
</dbReference>
<proteinExistence type="predicted"/>
<dbReference type="InterPro" id="IPR027020">
    <property type="entry name" value="YnjB"/>
</dbReference>
<dbReference type="NCBIfam" id="NF008633">
    <property type="entry name" value="PRK11622.1"/>
    <property type="match status" value="1"/>
</dbReference>
<dbReference type="PANTHER" id="PTHR42779">
    <property type="entry name" value="PROTEIN YNJB"/>
    <property type="match status" value="1"/>
</dbReference>